<sequence>MNYKLAIIGHGNYPDGVKSALKLFTGDDTAFDVFNLDEHTTHAAFQTELSDYLVHNERVIILADMTGGAPHQEVAEILLKANRPYQYIISSAPLNLILDIYMQDMTGQLTDATVKDILSHSIQQAAESIQVTPALKPVTTVSHDQVKEDGI</sequence>
<dbReference type="SUPFAM" id="SSF53062">
    <property type="entry name" value="PTS system fructose IIA component-like"/>
    <property type="match status" value="1"/>
</dbReference>
<dbReference type="InterPro" id="IPR004701">
    <property type="entry name" value="PTS_EIIA_man-typ"/>
</dbReference>
<keyword evidence="4" id="KW-1185">Reference proteome</keyword>
<dbReference type="PROSITE" id="PS51096">
    <property type="entry name" value="PTS_EIIA_TYPE_4"/>
    <property type="match status" value="1"/>
</dbReference>
<keyword evidence="1" id="KW-0808">Transferase</keyword>
<feature type="domain" description="PTS EIIA type-4" evidence="2">
    <location>
        <begin position="2"/>
        <end position="129"/>
    </location>
</feature>
<dbReference type="GO" id="GO:0016020">
    <property type="term" value="C:membrane"/>
    <property type="evidence" value="ECO:0007669"/>
    <property type="project" value="InterPro"/>
</dbReference>
<evidence type="ECO:0000259" key="2">
    <source>
        <dbReference type="PROSITE" id="PS51096"/>
    </source>
</evidence>
<reference evidence="3 4" key="1">
    <citation type="submission" date="2018-08" db="EMBL/GenBank/DDBJ databases">
        <title>Genome Lactobacillus garii FI11369.</title>
        <authorList>
            <person name="Diaz M."/>
            <person name="Narbad A."/>
        </authorList>
    </citation>
    <scope>NUCLEOTIDE SEQUENCE [LARGE SCALE GENOMIC DNA]</scope>
    <source>
        <strain evidence="3 4">FI11369</strain>
    </source>
</reference>
<proteinExistence type="predicted"/>
<dbReference type="Gene3D" id="3.40.50.510">
    <property type="entry name" value="Phosphotransferase system, mannose-type IIA component"/>
    <property type="match status" value="1"/>
</dbReference>
<dbReference type="PANTHER" id="PTHR33799:SF1">
    <property type="entry name" value="PTS SYSTEM MANNOSE-SPECIFIC EIIAB COMPONENT-RELATED"/>
    <property type="match status" value="1"/>
</dbReference>
<evidence type="ECO:0000313" key="4">
    <source>
        <dbReference type="Proteomes" id="UP000283633"/>
    </source>
</evidence>
<dbReference type="AlphaFoldDB" id="A0A3R8KJR7"/>
<comment type="caution">
    <text evidence="3">The sequence shown here is derived from an EMBL/GenBank/DDBJ whole genome shotgun (WGS) entry which is preliminary data.</text>
</comment>
<organism evidence="3 4">
    <name type="scientific">Lactiplantibacillus garii</name>
    <dbReference type="NCBI Taxonomy" id="2306423"/>
    <lineage>
        <taxon>Bacteria</taxon>
        <taxon>Bacillati</taxon>
        <taxon>Bacillota</taxon>
        <taxon>Bacilli</taxon>
        <taxon>Lactobacillales</taxon>
        <taxon>Lactobacillaceae</taxon>
        <taxon>Lactiplantibacillus</taxon>
    </lineage>
</organism>
<dbReference type="EMBL" id="QWZQ01000054">
    <property type="protein sequence ID" value="RRK09466.1"/>
    <property type="molecule type" value="Genomic_DNA"/>
</dbReference>
<dbReference type="OrthoDB" id="2291049at2"/>
<dbReference type="RefSeq" id="WP_125073232.1">
    <property type="nucleotide sequence ID" value="NZ_QWZQ01000054.1"/>
</dbReference>
<dbReference type="InterPro" id="IPR036662">
    <property type="entry name" value="PTS_EIIA_man-typ_sf"/>
</dbReference>
<dbReference type="PANTHER" id="PTHR33799">
    <property type="entry name" value="PTS PERMEASE-RELATED-RELATED"/>
    <property type="match status" value="1"/>
</dbReference>
<dbReference type="Proteomes" id="UP000283633">
    <property type="component" value="Unassembled WGS sequence"/>
</dbReference>
<dbReference type="GO" id="GO:0009401">
    <property type="term" value="P:phosphoenolpyruvate-dependent sugar phosphotransferase system"/>
    <property type="evidence" value="ECO:0007669"/>
    <property type="project" value="InterPro"/>
</dbReference>
<protein>
    <submittedName>
        <fullName evidence="3">PTS fructose transporter subunit IIA</fullName>
    </submittedName>
</protein>
<dbReference type="GO" id="GO:0016740">
    <property type="term" value="F:transferase activity"/>
    <property type="evidence" value="ECO:0007669"/>
    <property type="project" value="UniProtKB-KW"/>
</dbReference>
<evidence type="ECO:0000313" key="3">
    <source>
        <dbReference type="EMBL" id="RRK09466.1"/>
    </source>
</evidence>
<dbReference type="Pfam" id="PF03610">
    <property type="entry name" value="EIIA-man"/>
    <property type="match status" value="1"/>
</dbReference>
<evidence type="ECO:0000256" key="1">
    <source>
        <dbReference type="ARBA" id="ARBA00022679"/>
    </source>
</evidence>
<dbReference type="InterPro" id="IPR051471">
    <property type="entry name" value="Bacterial_PTS_sugar_comp"/>
</dbReference>
<gene>
    <name evidence="3" type="ORF">D1831_12570</name>
</gene>
<name>A0A3R8KJR7_9LACO</name>
<accession>A0A3R8KJR7</accession>